<dbReference type="Pfam" id="PF13419">
    <property type="entry name" value="HAD_2"/>
    <property type="match status" value="1"/>
</dbReference>
<dbReference type="PANTHER" id="PTHR46470">
    <property type="entry name" value="N-ACYLNEURAMINATE-9-PHOSPHATASE"/>
    <property type="match status" value="1"/>
</dbReference>
<dbReference type="SFLD" id="SFLDG01129">
    <property type="entry name" value="C1.5:_HAD__Beta-PGM__Phosphata"/>
    <property type="match status" value="1"/>
</dbReference>
<dbReference type="GO" id="GO:0016787">
    <property type="term" value="F:hydrolase activity"/>
    <property type="evidence" value="ECO:0007669"/>
    <property type="project" value="UniProtKB-KW"/>
</dbReference>
<dbReference type="RefSeq" id="WP_262686876.1">
    <property type="nucleotide sequence ID" value="NZ_JAOQIO010000095.1"/>
</dbReference>
<keyword evidence="5" id="KW-1185">Reference proteome</keyword>
<sequence>MKAAKWDNRAISWIFFDVGETLVDESKPIRESIRQFVDNAARLGYEIEPHIVEQSLIHYHGLFSTFPMRQVMEQFVPSEEDRLEIRKGMAYRKDWDEPFPDAVGILEQLSRHYKLGIIANQSAGTAARLEQYGMLKYLSVVCSSAEEGLSKPDVRLYERALTEAQCKAEHAVMIGDRIDNDVIPAKRVGMQAIWVRQGLARHQPIPLDHTAPDIVVDRLGEIIKYLTRV</sequence>
<evidence type="ECO:0000256" key="2">
    <source>
        <dbReference type="ARBA" id="ARBA00022801"/>
    </source>
</evidence>
<organism evidence="4 5">
    <name type="scientific">Paenibacillus baimaensis</name>
    <dbReference type="NCBI Taxonomy" id="2982185"/>
    <lineage>
        <taxon>Bacteria</taxon>
        <taxon>Bacillati</taxon>
        <taxon>Bacillota</taxon>
        <taxon>Bacilli</taxon>
        <taxon>Bacillales</taxon>
        <taxon>Paenibacillaceae</taxon>
        <taxon>Paenibacillus</taxon>
    </lineage>
</organism>
<keyword evidence="3" id="KW-0460">Magnesium</keyword>
<dbReference type="Gene3D" id="1.10.150.520">
    <property type="match status" value="1"/>
</dbReference>
<dbReference type="InterPro" id="IPR006549">
    <property type="entry name" value="HAD-SF_hydro_IIIA"/>
</dbReference>
<evidence type="ECO:0000256" key="3">
    <source>
        <dbReference type="ARBA" id="ARBA00022842"/>
    </source>
</evidence>
<dbReference type="NCBIfam" id="TIGR01662">
    <property type="entry name" value="HAD-SF-IIIA"/>
    <property type="match status" value="1"/>
</dbReference>
<dbReference type="NCBIfam" id="TIGR01549">
    <property type="entry name" value="HAD-SF-IA-v1"/>
    <property type="match status" value="1"/>
</dbReference>
<evidence type="ECO:0000256" key="1">
    <source>
        <dbReference type="ARBA" id="ARBA00001946"/>
    </source>
</evidence>
<name>A0ABT2UMZ2_9BACL</name>
<comment type="caution">
    <text evidence="4">The sequence shown here is derived from an EMBL/GenBank/DDBJ whole genome shotgun (WGS) entry which is preliminary data.</text>
</comment>
<reference evidence="4 5" key="1">
    <citation type="submission" date="2022-09" db="EMBL/GenBank/DDBJ databases">
        <authorList>
            <person name="Han X.L."/>
            <person name="Wang Q."/>
            <person name="Lu T."/>
        </authorList>
    </citation>
    <scope>NUCLEOTIDE SEQUENCE [LARGE SCALE GENOMIC DNA]</scope>
    <source>
        <strain evidence="4 5">WQ 127069</strain>
    </source>
</reference>
<dbReference type="Gene3D" id="3.40.50.1000">
    <property type="entry name" value="HAD superfamily/HAD-like"/>
    <property type="match status" value="1"/>
</dbReference>
<proteinExistence type="predicted"/>
<dbReference type="InterPro" id="IPR006439">
    <property type="entry name" value="HAD-SF_hydro_IA"/>
</dbReference>
<dbReference type="SUPFAM" id="SSF56784">
    <property type="entry name" value="HAD-like"/>
    <property type="match status" value="1"/>
</dbReference>
<protein>
    <submittedName>
        <fullName evidence="4">HAD family hydrolase</fullName>
    </submittedName>
</protein>
<evidence type="ECO:0000313" key="4">
    <source>
        <dbReference type="EMBL" id="MCU6796025.1"/>
    </source>
</evidence>
<evidence type="ECO:0000313" key="5">
    <source>
        <dbReference type="Proteomes" id="UP001652445"/>
    </source>
</evidence>
<dbReference type="InterPro" id="IPR036412">
    <property type="entry name" value="HAD-like_sf"/>
</dbReference>
<dbReference type="InterPro" id="IPR041492">
    <property type="entry name" value="HAD_2"/>
</dbReference>
<gene>
    <name evidence="4" type="ORF">OB236_28280</name>
</gene>
<dbReference type="SFLD" id="SFLDS00003">
    <property type="entry name" value="Haloacid_Dehalogenase"/>
    <property type="match status" value="1"/>
</dbReference>
<dbReference type="InterPro" id="IPR023214">
    <property type="entry name" value="HAD_sf"/>
</dbReference>
<keyword evidence="2 4" id="KW-0378">Hydrolase</keyword>
<dbReference type="Proteomes" id="UP001652445">
    <property type="component" value="Unassembled WGS sequence"/>
</dbReference>
<dbReference type="EMBL" id="JAOQIO010000095">
    <property type="protein sequence ID" value="MCU6796025.1"/>
    <property type="molecule type" value="Genomic_DNA"/>
</dbReference>
<dbReference type="InterPro" id="IPR051400">
    <property type="entry name" value="HAD-like_hydrolase"/>
</dbReference>
<accession>A0ABT2UMZ2</accession>
<comment type="cofactor">
    <cofactor evidence="1">
        <name>Mg(2+)</name>
        <dbReference type="ChEBI" id="CHEBI:18420"/>
    </cofactor>
</comment>